<feature type="transmembrane region" description="Helical" evidence="1">
    <location>
        <begin position="211"/>
        <end position="229"/>
    </location>
</feature>
<evidence type="ECO:0000313" key="2">
    <source>
        <dbReference type="EMBL" id="BCX68559.1"/>
    </source>
</evidence>
<feature type="transmembrane region" description="Helical" evidence="1">
    <location>
        <begin position="235"/>
        <end position="253"/>
    </location>
</feature>
<dbReference type="Proteomes" id="UP000218595">
    <property type="component" value="Chromosome"/>
</dbReference>
<gene>
    <name evidence="2" type="ORF">LAB08_R32010</name>
</gene>
<protein>
    <submittedName>
        <fullName evidence="2">NnrS family protein</fullName>
    </submittedName>
</protein>
<keyword evidence="3" id="KW-1185">Reference proteome</keyword>
<proteinExistence type="predicted"/>
<keyword evidence="1" id="KW-0812">Transmembrane</keyword>
<organism evidence="2 3">
    <name type="scientific">Pseudomonas izuensis</name>
    <dbReference type="NCBI Taxonomy" id="2684212"/>
    <lineage>
        <taxon>Bacteria</taxon>
        <taxon>Pseudomonadati</taxon>
        <taxon>Pseudomonadota</taxon>
        <taxon>Gammaproteobacteria</taxon>
        <taxon>Pseudomonadales</taxon>
        <taxon>Pseudomonadaceae</taxon>
        <taxon>Pseudomonas</taxon>
    </lineage>
</organism>
<sequence>MRKWVEVPVFSLGFRPFFLAGATFAALAVAIWALWLYGRLPGAQAVGGMLAWHRHEMPFGFAVAIIAGFLLTAVPNWTGRPGLKGWPLIGLVLVWLLARLAWLLPISPGFLLLLQLPFLPLLALVLGRDLIAAGKRDNYPILLMVMLLAGCQAMTVSGLSTDDAGLQRRGVLAALWLVGAMMSVIGGRVIPFFIQRGLNRPVQPAGSPWPTRILMVSGLFAALTFALGLQDVPRLWLTTLFVLMGVLHLLRLWRWHDRGLWSVPLLWSLYLSYAWLAVAVFAMALWHAGYMAQQSLATHSLAVGGVGGLILAMIARVSLGHTGRPLQPSKAIVAGFALMLMAGLSRVLLVPFSGLGLALSAVLWCSAFGLFLWRYTDILLKSRVTGGR</sequence>
<feature type="transmembrane region" description="Helical" evidence="1">
    <location>
        <begin position="300"/>
        <end position="319"/>
    </location>
</feature>
<evidence type="ECO:0000256" key="1">
    <source>
        <dbReference type="SAM" id="Phobius"/>
    </source>
</evidence>
<feature type="transmembrane region" description="Helical" evidence="1">
    <location>
        <begin position="12"/>
        <end position="37"/>
    </location>
</feature>
<keyword evidence="1" id="KW-1133">Transmembrane helix</keyword>
<feature type="transmembrane region" description="Helical" evidence="1">
    <location>
        <begin position="57"/>
        <end position="74"/>
    </location>
</feature>
<feature type="transmembrane region" description="Helical" evidence="1">
    <location>
        <begin position="355"/>
        <end position="373"/>
    </location>
</feature>
<feature type="transmembrane region" description="Helical" evidence="1">
    <location>
        <begin position="171"/>
        <end position="190"/>
    </location>
</feature>
<keyword evidence="1" id="KW-0472">Membrane</keyword>
<dbReference type="RefSeq" id="WP_096510997.1">
    <property type="nucleotide sequence ID" value="NZ_AP017423.2"/>
</dbReference>
<feature type="transmembrane region" description="Helical" evidence="1">
    <location>
        <begin position="265"/>
        <end position="288"/>
    </location>
</feature>
<dbReference type="EMBL" id="AP017423">
    <property type="protein sequence ID" value="BCX68559.1"/>
    <property type="molecule type" value="Genomic_DNA"/>
</dbReference>
<feature type="transmembrane region" description="Helical" evidence="1">
    <location>
        <begin position="110"/>
        <end position="127"/>
    </location>
</feature>
<name>A0ABM7RU64_9PSED</name>
<dbReference type="InterPro" id="IPR010266">
    <property type="entry name" value="NnrS"/>
</dbReference>
<accession>A0ABM7RU64</accession>
<evidence type="ECO:0000313" key="3">
    <source>
        <dbReference type="Proteomes" id="UP000218595"/>
    </source>
</evidence>
<feature type="transmembrane region" description="Helical" evidence="1">
    <location>
        <begin position="139"/>
        <end position="159"/>
    </location>
</feature>
<feature type="transmembrane region" description="Helical" evidence="1">
    <location>
        <begin position="331"/>
        <end position="349"/>
    </location>
</feature>
<feature type="transmembrane region" description="Helical" evidence="1">
    <location>
        <begin position="86"/>
        <end position="104"/>
    </location>
</feature>
<reference evidence="2 3" key="1">
    <citation type="submission" date="2016-04" db="EMBL/GenBank/DDBJ databases">
        <title>Complete genome sequence of Pseudomonas sp. LAB-08 isolated from TCE contaminated aquifer soil.</title>
        <authorList>
            <person name="Dohra H."/>
            <person name="Suzuki K."/>
            <person name="Fatma A."/>
            <person name="Inuzuka Y."/>
            <person name="Honjo M."/>
            <person name="Tashiro Y."/>
            <person name="Futamata H."/>
        </authorList>
    </citation>
    <scope>NUCLEOTIDE SEQUENCE [LARGE SCALE GENOMIC DNA]</scope>
    <source>
        <strain evidence="2 3">LAB-08</strain>
    </source>
</reference>
<dbReference type="Pfam" id="PF05940">
    <property type="entry name" value="NnrS"/>
    <property type="match status" value="1"/>
</dbReference>